<dbReference type="Proteomes" id="UP001164459">
    <property type="component" value="Chromosome"/>
</dbReference>
<dbReference type="RefSeq" id="WP_269038089.1">
    <property type="nucleotide sequence ID" value="NZ_CP114040.1"/>
</dbReference>
<accession>A0ABY7H8Z4</accession>
<evidence type="ECO:0000313" key="2">
    <source>
        <dbReference type="Proteomes" id="UP001164459"/>
    </source>
</evidence>
<protein>
    <submittedName>
        <fullName evidence="1">Uncharacterized protein</fullName>
    </submittedName>
</protein>
<evidence type="ECO:0000313" key="1">
    <source>
        <dbReference type="EMBL" id="WAS95745.1"/>
    </source>
</evidence>
<reference evidence="1" key="1">
    <citation type="submission" date="2022-11" db="EMBL/GenBank/DDBJ databases">
        <title>Minimal conservation of predation-associated metabolite biosynthetic gene clusters underscores biosynthetic potential of Myxococcota including descriptions for ten novel species: Archangium lansinium sp. nov., Myxococcus landrumus sp. nov., Nannocystis bai.</title>
        <authorList>
            <person name="Ahearne A."/>
            <person name="Stevens C."/>
            <person name="Dowd S."/>
        </authorList>
    </citation>
    <scope>NUCLEOTIDE SEQUENCE</scope>
    <source>
        <strain evidence="1">Fl3</strain>
    </source>
</reference>
<proteinExistence type="predicted"/>
<name>A0ABY7H8Z4_9BACT</name>
<sequence>MAEKREREAALAQIAWVTALLGVRADPIELLVSTYLGQPARLHKGIVLEYQGEAWHMRGDEPTSPRQKLDDTVKFLLYEHPRKCFLRQPNVSAWPTTTGWLAAVVVSAPPGEIPFELEPTSGGTCAASDGDVILREPEQLAGVPTIAKEHQSIADLLLRWPRAHLSGFVAAFAWLRLRRGQDGKWKEVEHRREVRVRDPAVLKPAVACRSKPDSGTTWSVMLCPADVTLADFEGAFRWY</sequence>
<organism evidence="1 2">
    <name type="scientific">Nannocystis punicea</name>
    <dbReference type="NCBI Taxonomy" id="2995304"/>
    <lineage>
        <taxon>Bacteria</taxon>
        <taxon>Pseudomonadati</taxon>
        <taxon>Myxococcota</taxon>
        <taxon>Polyangia</taxon>
        <taxon>Nannocystales</taxon>
        <taxon>Nannocystaceae</taxon>
        <taxon>Nannocystis</taxon>
    </lineage>
</organism>
<gene>
    <name evidence="1" type="ORF">O0S08_06245</name>
</gene>
<keyword evidence="2" id="KW-1185">Reference proteome</keyword>
<dbReference type="EMBL" id="CP114040">
    <property type="protein sequence ID" value="WAS95745.1"/>
    <property type="molecule type" value="Genomic_DNA"/>
</dbReference>